<feature type="region of interest" description="Disordered" evidence="4">
    <location>
        <begin position="297"/>
        <end position="316"/>
    </location>
</feature>
<feature type="domain" description="SAM" evidence="5">
    <location>
        <begin position="1164"/>
        <end position="1220"/>
    </location>
</feature>
<evidence type="ECO:0000256" key="3">
    <source>
        <dbReference type="SAM" id="Coils"/>
    </source>
</evidence>
<dbReference type="PANTHER" id="PTHR12587">
    <property type="entry name" value="LAR INTERACTING PROTEIN LIP -RELATED PROTEIN"/>
    <property type="match status" value="1"/>
</dbReference>
<feature type="coiled-coil region" evidence="3">
    <location>
        <begin position="690"/>
        <end position="724"/>
    </location>
</feature>
<dbReference type="SUPFAM" id="SSF47769">
    <property type="entry name" value="SAM/Pointed domain"/>
    <property type="match status" value="2"/>
</dbReference>
<feature type="coiled-coil region" evidence="3">
    <location>
        <begin position="418"/>
        <end position="452"/>
    </location>
</feature>
<evidence type="ECO:0000313" key="7">
    <source>
        <dbReference type="Proteomes" id="UP001651158"/>
    </source>
</evidence>
<feature type="region of interest" description="Disordered" evidence="4">
    <location>
        <begin position="960"/>
        <end position="1043"/>
    </location>
</feature>
<evidence type="ECO:0000256" key="1">
    <source>
        <dbReference type="ARBA" id="ARBA00022737"/>
    </source>
</evidence>
<feature type="coiled-coil region" evidence="3">
    <location>
        <begin position="492"/>
        <end position="526"/>
    </location>
</feature>
<proteinExistence type="predicted"/>
<feature type="compositionally biased region" description="Polar residues" evidence="4">
    <location>
        <begin position="1370"/>
        <end position="1392"/>
    </location>
</feature>
<dbReference type="InterPro" id="IPR013761">
    <property type="entry name" value="SAM/pointed_sf"/>
</dbReference>
<protein>
    <submittedName>
        <fullName evidence="6">Liprin-alpha-3</fullName>
    </submittedName>
</protein>
<feature type="region of interest" description="Disordered" evidence="4">
    <location>
        <begin position="1331"/>
        <end position="1392"/>
    </location>
</feature>
<organism evidence="6 7">
    <name type="scientific">Taenia crassiceps</name>
    <dbReference type="NCBI Taxonomy" id="6207"/>
    <lineage>
        <taxon>Eukaryota</taxon>
        <taxon>Metazoa</taxon>
        <taxon>Spiralia</taxon>
        <taxon>Lophotrochozoa</taxon>
        <taxon>Platyhelminthes</taxon>
        <taxon>Cestoda</taxon>
        <taxon>Eucestoda</taxon>
        <taxon>Cyclophyllidea</taxon>
        <taxon>Taeniidae</taxon>
        <taxon>Taenia</taxon>
    </lineage>
</organism>
<dbReference type="PROSITE" id="PS50105">
    <property type="entry name" value="SAM_DOMAIN"/>
    <property type="match status" value="2"/>
</dbReference>
<dbReference type="EMBL" id="JAKROA010000002">
    <property type="protein sequence ID" value="KAL5110524.1"/>
    <property type="molecule type" value="Genomic_DNA"/>
</dbReference>
<feature type="coiled-coil region" evidence="3">
    <location>
        <begin position="47"/>
        <end position="110"/>
    </location>
</feature>
<dbReference type="SMART" id="SM00454">
    <property type="entry name" value="SAM"/>
    <property type="match status" value="2"/>
</dbReference>
<dbReference type="PANTHER" id="PTHR12587:SF20">
    <property type="entry name" value="LIPRIN-ALPHA, ISOFORM E"/>
    <property type="match status" value="1"/>
</dbReference>
<accession>A0ABR4QLD2</accession>
<dbReference type="Pfam" id="PF00536">
    <property type="entry name" value="SAM_1"/>
    <property type="match status" value="2"/>
</dbReference>
<dbReference type="Gene3D" id="1.10.150.50">
    <property type="entry name" value="Transcription Factor, Ets-1"/>
    <property type="match status" value="3"/>
</dbReference>
<feature type="region of interest" description="Disordered" evidence="4">
    <location>
        <begin position="1"/>
        <end position="27"/>
    </location>
</feature>
<name>A0ABR4QLD2_9CEST</name>
<feature type="compositionally biased region" description="Basic and acidic residues" evidence="4">
    <location>
        <begin position="922"/>
        <end position="935"/>
    </location>
</feature>
<feature type="compositionally biased region" description="Basic and acidic residues" evidence="4">
    <location>
        <begin position="997"/>
        <end position="1027"/>
    </location>
</feature>
<feature type="region of interest" description="Disordered" evidence="4">
    <location>
        <begin position="209"/>
        <end position="231"/>
    </location>
</feature>
<evidence type="ECO:0000259" key="5">
    <source>
        <dbReference type="PROSITE" id="PS50105"/>
    </source>
</evidence>
<feature type="compositionally biased region" description="Basic and acidic residues" evidence="4">
    <location>
        <begin position="209"/>
        <end position="218"/>
    </location>
</feature>
<dbReference type="InterPro" id="IPR057892">
    <property type="entry name" value="LIP-1_CC2"/>
</dbReference>
<dbReference type="InterPro" id="IPR029515">
    <property type="entry name" value="Liprin"/>
</dbReference>
<dbReference type="Pfam" id="PF25526">
    <property type="entry name" value="LIP-1"/>
    <property type="match status" value="1"/>
</dbReference>
<evidence type="ECO:0000256" key="4">
    <source>
        <dbReference type="SAM" id="MobiDB-lite"/>
    </source>
</evidence>
<keyword evidence="7" id="KW-1185">Reference proteome</keyword>
<comment type="caution">
    <text evidence="6">The sequence shown here is derived from an EMBL/GenBank/DDBJ whole genome shotgun (WGS) entry which is preliminary data.</text>
</comment>
<dbReference type="InterPro" id="IPR001660">
    <property type="entry name" value="SAM"/>
</dbReference>
<keyword evidence="2 3" id="KW-0175">Coiled coil</keyword>
<keyword evidence="1" id="KW-0677">Repeat</keyword>
<feature type="domain" description="SAM" evidence="5">
    <location>
        <begin position="1063"/>
        <end position="1129"/>
    </location>
</feature>
<feature type="compositionally biased region" description="Polar residues" evidence="4">
    <location>
        <begin position="297"/>
        <end position="307"/>
    </location>
</feature>
<reference evidence="6 7" key="1">
    <citation type="journal article" date="2022" name="Front. Cell. Infect. Microbiol.">
        <title>The Genomes of Two Strains of Taenia crassiceps the Animal Model for the Study of Human Cysticercosis.</title>
        <authorList>
            <person name="Bobes R.J."/>
            <person name="Estrada K."/>
            <person name="Rios-Valencia D.G."/>
            <person name="Calderon-Gallegos A."/>
            <person name="de la Torre P."/>
            <person name="Carrero J.C."/>
            <person name="Sanchez-Flores A."/>
            <person name="Laclette J.P."/>
        </authorList>
    </citation>
    <scope>NUCLEOTIDE SEQUENCE [LARGE SCALE GENOMIC DNA]</scope>
    <source>
        <strain evidence="6">WFUcys</strain>
    </source>
</reference>
<evidence type="ECO:0000313" key="6">
    <source>
        <dbReference type="EMBL" id="KAL5110524.1"/>
    </source>
</evidence>
<sequence>MCDVMPTIPEDALTQAGRDSQLSGEGGNVEDMLLSMLDERDRLMVGLKEAREELQAVQLHLRDVEKERDNLQTQLSCVVPSDILACTRELNATKDELTQRTEEVLELKAERNNTRLLLEHLECLVSRHERSLRMTVIKRHNLAATAMPDNDDYNGNAGGSSSGISSEVEVLKALKSLFEHHKALDEKVRERLKSAITRASQLEQELADLKSNHSHSEEQSPSVTLSQKHTEKLDVGTVTDASYDAKMASLSQISLGGTSQECSLDGSENLRQRITELMAHSCELEQKLTSSSRELSRANNQISQLHSELTESENRRTEQEAKIISLDQKCLSAQREIAGAQNQTDKLRTELASRVMQLKQMEEKVARLQASLEMMEHSKGETGSSFTEGNKLEQQEGEYDLSSVTQFQQQIINQRSKISTLALQLSNAQDHIKELTEQLEDSNSELVRAREREKLNEEHNERLSSTVDTLLLEANERLQSHLSERMSALQQKRDLVCEVERLRSALEEVTNAREALAKEATNLRRRLTETAGGGTLLSPPLGCQKLPADGMGNLDTMDALLAVDPSGRLICDHSVSTTATSVVYSVRPSIMSSPSKPGTFISNSVLTSDKPGPIAAKFNEACAGDALNGTSNKEYANIPWSVGYGSLPQNYSHSQPPPMPKMDTSYSFAISKGLDNQQQQSQQTDPQALATLIQQQLEVINDEIKMIQEEKKSTDQRAKELRCRVSGSVRHTNRDAAISAFTPFETADAGAQMGCWSPTSSLHHSTYKPSAYISGSLPRRTPQGQDRDMVYREDGDSAVPPPMSQLRSHQRGYTVSPFEERVGTAPPPVVPRRAHSSSFQLPKKITLHQLLHGFDAELPQNVPRFMRRSANECSNQTIASRARPADQRDYAVMQLQTSRFLSSSKTHLTDLQDATNAYPPGDTRRGTHEKAQMTHRPDEVFWSLSESQIYQNTRLLNSPDAMTQGLGADARGQRQPGARHRVKEQEEDAFGPHSSHFAHEPPIPRRQWSNEDLGRSLSRDVVRDTEKSNSQYTSHTSQEEKRWQRGEDLIETALRVKIPFAMWNAATVVAWLEHWVGMPAWYVAACRANITCGGMIASLSDQEVQRELGISNPLHRLKLRVAIQEMVAFTNADPSDPTHTTGTQPIDLPLLQARLNHEWVGNVWLASLGLIQYRRQFMECLVDGRMLEHLTKRDLRLHLKVIDGFHRLSIQCGIALLKRFNYDLDAIEERRLACLNKDNDLIVWTNDRVTSWLSSLGIVGTGVSLDQSGLHGAVISLDADMDTPTLAMMLQIPNSSIEARELLEYHLFNLVKPYRSLRLSYINLDNPAFSSDDRGSDCPWGDEKTEEKGVQREDPRGYKGVSPRGPSSEPPNSVSAIKSAPPSTSSAKVHSH</sequence>
<feature type="region of interest" description="Disordered" evidence="4">
    <location>
        <begin position="904"/>
        <end position="935"/>
    </location>
</feature>
<dbReference type="Proteomes" id="UP001651158">
    <property type="component" value="Unassembled WGS sequence"/>
</dbReference>
<feature type="compositionally biased region" description="Basic and acidic residues" evidence="4">
    <location>
        <begin position="1331"/>
        <end position="1357"/>
    </location>
</feature>
<gene>
    <name evidence="6" type="ORF">TcWFU_006342</name>
</gene>
<evidence type="ECO:0000256" key="2">
    <source>
        <dbReference type="ARBA" id="ARBA00023054"/>
    </source>
</evidence>